<dbReference type="AlphaFoldDB" id="X0SVG8"/>
<dbReference type="EMBL" id="BARS01008461">
    <property type="protein sequence ID" value="GAF79131.1"/>
    <property type="molecule type" value="Genomic_DNA"/>
</dbReference>
<accession>X0SVG8</accession>
<reference evidence="1" key="1">
    <citation type="journal article" date="2014" name="Front. Microbiol.">
        <title>High frequency of phylogenetically diverse reductive dehalogenase-homologous genes in deep subseafloor sedimentary metagenomes.</title>
        <authorList>
            <person name="Kawai M."/>
            <person name="Futagami T."/>
            <person name="Toyoda A."/>
            <person name="Takaki Y."/>
            <person name="Nishi S."/>
            <person name="Hori S."/>
            <person name="Arai W."/>
            <person name="Tsubouchi T."/>
            <person name="Morono Y."/>
            <person name="Uchiyama I."/>
            <person name="Ito T."/>
            <person name="Fujiyama A."/>
            <person name="Inagaki F."/>
            <person name="Takami H."/>
        </authorList>
    </citation>
    <scope>NUCLEOTIDE SEQUENCE</scope>
    <source>
        <strain evidence="1">Expedition CK06-06</strain>
    </source>
</reference>
<gene>
    <name evidence="1" type="ORF">S01H1_16124</name>
</gene>
<organism evidence="1">
    <name type="scientific">marine sediment metagenome</name>
    <dbReference type="NCBI Taxonomy" id="412755"/>
    <lineage>
        <taxon>unclassified sequences</taxon>
        <taxon>metagenomes</taxon>
        <taxon>ecological metagenomes</taxon>
    </lineage>
</organism>
<name>X0SVG8_9ZZZZ</name>
<protein>
    <submittedName>
        <fullName evidence="1">Uncharacterized protein</fullName>
    </submittedName>
</protein>
<proteinExistence type="predicted"/>
<sequence>MCTKSYTLLKISWRIFDKHYTKLNDEQKSKVLDIYYDFY</sequence>
<comment type="caution">
    <text evidence="1">The sequence shown here is derived from an EMBL/GenBank/DDBJ whole genome shotgun (WGS) entry which is preliminary data.</text>
</comment>
<evidence type="ECO:0000313" key="1">
    <source>
        <dbReference type="EMBL" id="GAF79131.1"/>
    </source>
</evidence>